<gene>
    <name evidence="2" type="ORF">B1202_01705</name>
</gene>
<dbReference type="EMBL" id="MVKX01000001">
    <property type="protein sequence ID" value="OOV85392.1"/>
    <property type="molecule type" value="Genomic_DNA"/>
</dbReference>
<evidence type="ECO:0000256" key="1">
    <source>
        <dbReference type="SAM" id="SignalP"/>
    </source>
</evidence>
<evidence type="ECO:0000313" key="2">
    <source>
        <dbReference type="EMBL" id="OOV85392.1"/>
    </source>
</evidence>
<proteinExistence type="predicted"/>
<dbReference type="RefSeq" id="WP_078188810.1">
    <property type="nucleotide sequence ID" value="NZ_JAMCOZ010000010.1"/>
</dbReference>
<dbReference type="Proteomes" id="UP000191160">
    <property type="component" value="Unassembled WGS sequence"/>
</dbReference>
<feature type="chain" id="PRO_5012933363" description="Spore coat protein U domain-containing protein" evidence="1">
    <location>
        <begin position="23"/>
        <end position="162"/>
    </location>
</feature>
<sequence>MNSLFKLTSVLLLSSGAITVHAASQSVTINYTLTIPTACSLSNQGTLITKTLPHNGTAVDQSIDVKCNVPYTIQASSVNRAGNNKSNVVNNSNTTLKIPYDITLTGGPIAVNVNGGASASITPSSSTKTDTYNLSAKTASPITLEDYTAGIYTDAVTVEISY</sequence>
<feature type="signal peptide" evidence="1">
    <location>
        <begin position="1"/>
        <end position="22"/>
    </location>
</feature>
<name>A0A1T1H6B6_9GAMM</name>
<evidence type="ECO:0000313" key="3">
    <source>
        <dbReference type="Proteomes" id="UP000191160"/>
    </source>
</evidence>
<keyword evidence="3" id="KW-1185">Reference proteome</keyword>
<reference evidence="2 3" key="1">
    <citation type="submission" date="2017-02" db="EMBL/GenBank/DDBJ databases">
        <title>Acinetobacter sp. ANC 4945, whole genome shotgun sequencing project.</title>
        <authorList>
            <person name="Radolfova-Krizova L."/>
            <person name="Al Atrouni A."/>
            <person name="Nemec A."/>
        </authorList>
    </citation>
    <scope>NUCLEOTIDE SEQUENCE [LARGE SCALE GENOMIC DNA]</scope>
    <source>
        <strain evidence="2 3">ANC 4945</strain>
    </source>
</reference>
<evidence type="ECO:0008006" key="4">
    <source>
        <dbReference type="Google" id="ProtNLM"/>
    </source>
</evidence>
<organism evidence="2 3">
    <name type="scientific">Acinetobacter amyesii</name>
    <dbReference type="NCBI Taxonomy" id="2942470"/>
    <lineage>
        <taxon>Bacteria</taxon>
        <taxon>Pseudomonadati</taxon>
        <taxon>Pseudomonadota</taxon>
        <taxon>Gammaproteobacteria</taxon>
        <taxon>Moraxellales</taxon>
        <taxon>Moraxellaceae</taxon>
        <taxon>Acinetobacter</taxon>
    </lineage>
</organism>
<comment type="caution">
    <text evidence="2">The sequence shown here is derived from an EMBL/GenBank/DDBJ whole genome shotgun (WGS) entry which is preliminary data.</text>
</comment>
<protein>
    <recommendedName>
        <fullName evidence="4">Spore coat protein U domain-containing protein</fullName>
    </recommendedName>
</protein>
<keyword evidence="1" id="KW-0732">Signal</keyword>
<accession>A0A1T1H6B6</accession>
<dbReference type="AlphaFoldDB" id="A0A1T1H6B6"/>